<reference evidence="5 6" key="1">
    <citation type="submission" date="2018-04" db="EMBL/GenBank/DDBJ databases">
        <title>Genomic Encyclopedia of Archaeal and Bacterial Type Strains, Phase II (KMG-II): from individual species to whole genera.</title>
        <authorList>
            <person name="Goeker M."/>
        </authorList>
    </citation>
    <scope>NUCLEOTIDE SEQUENCE [LARGE SCALE GENOMIC DNA]</scope>
    <source>
        <strain evidence="5 6">DSM 45169</strain>
    </source>
</reference>
<proteinExistence type="predicted"/>
<keyword evidence="3" id="KW-0378">Hydrolase</keyword>
<accession>A0A2T4Z818</accession>
<dbReference type="Pfam" id="PF07687">
    <property type="entry name" value="M20_dimer"/>
    <property type="match status" value="1"/>
</dbReference>
<dbReference type="PANTHER" id="PTHR43270">
    <property type="entry name" value="BETA-ALA-HIS DIPEPTIDASE"/>
    <property type="match status" value="1"/>
</dbReference>
<dbReference type="EMBL" id="PZZP01000001">
    <property type="protein sequence ID" value="PTM58023.1"/>
    <property type="molecule type" value="Genomic_DNA"/>
</dbReference>
<dbReference type="GO" id="GO:0006508">
    <property type="term" value="P:proteolysis"/>
    <property type="evidence" value="ECO:0007669"/>
    <property type="project" value="UniProtKB-KW"/>
</dbReference>
<dbReference type="NCBIfam" id="NF005914">
    <property type="entry name" value="PRK07907.1"/>
    <property type="match status" value="1"/>
</dbReference>
<dbReference type="GO" id="GO:0008233">
    <property type="term" value="F:peptidase activity"/>
    <property type="evidence" value="ECO:0007669"/>
    <property type="project" value="UniProtKB-KW"/>
</dbReference>
<protein>
    <submittedName>
        <fullName evidence="5">Acetylornithine deacetylase/succinyl-diaminopimelate desuccinylase-like protein</fullName>
    </submittedName>
</protein>
<dbReference type="AlphaFoldDB" id="A0A2T4Z818"/>
<keyword evidence="6" id="KW-1185">Reference proteome</keyword>
<dbReference type="InterPro" id="IPR051458">
    <property type="entry name" value="Cyt/Met_Dipeptidase"/>
</dbReference>
<evidence type="ECO:0000256" key="3">
    <source>
        <dbReference type="ARBA" id="ARBA00022801"/>
    </source>
</evidence>
<dbReference type="RefSeq" id="WP_211316584.1">
    <property type="nucleotide sequence ID" value="NZ_PZZP01000001.1"/>
</dbReference>
<dbReference type="NCBIfam" id="NF006579">
    <property type="entry name" value="PRK09104.1"/>
    <property type="match status" value="1"/>
</dbReference>
<dbReference type="Gene3D" id="3.40.630.10">
    <property type="entry name" value="Zn peptidases"/>
    <property type="match status" value="1"/>
</dbReference>
<dbReference type="InterPro" id="IPR002933">
    <property type="entry name" value="Peptidase_M20"/>
</dbReference>
<name>A0A2T4Z818_9BACL</name>
<dbReference type="Pfam" id="PF01546">
    <property type="entry name" value="Peptidase_M20"/>
    <property type="match status" value="1"/>
</dbReference>
<dbReference type="Proteomes" id="UP000241639">
    <property type="component" value="Unassembled WGS sequence"/>
</dbReference>
<dbReference type="NCBIfam" id="NF006053">
    <property type="entry name" value="PRK08201.1"/>
    <property type="match status" value="1"/>
</dbReference>
<comment type="caution">
    <text evidence="5">The sequence shown here is derived from an EMBL/GenBank/DDBJ whole genome shotgun (WGS) entry which is preliminary data.</text>
</comment>
<dbReference type="PANTHER" id="PTHR43270:SF12">
    <property type="entry name" value="SUCCINYL-DIAMINOPIMELATE DESUCCINYLASE"/>
    <property type="match status" value="1"/>
</dbReference>
<dbReference type="InterPro" id="IPR011650">
    <property type="entry name" value="Peptidase_M20_dimer"/>
</dbReference>
<organism evidence="5 6">
    <name type="scientific">Desmospora activa DSM 45169</name>
    <dbReference type="NCBI Taxonomy" id="1121389"/>
    <lineage>
        <taxon>Bacteria</taxon>
        <taxon>Bacillati</taxon>
        <taxon>Bacillota</taxon>
        <taxon>Bacilli</taxon>
        <taxon>Bacillales</taxon>
        <taxon>Thermoactinomycetaceae</taxon>
        <taxon>Desmospora</taxon>
    </lineage>
</organism>
<evidence type="ECO:0000256" key="1">
    <source>
        <dbReference type="ARBA" id="ARBA00022670"/>
    </source>
</evidence>
<keyword evidence="2" id="KW-0479">Metal-binding</keyword>
<evidence type="ECO:0000259" key="4">
    <source>
        <dbReference type="Pfam" id="PF07687"/>
    </source>
</evidence>
<dbReference type="Gene3D" id="3.30.70.360">
    <property type="match status" value="1"/>
</dbReference>
<feature type="domain" description="Peptidase M20 dimerisation" evidence="4">
    <location>
        <begin position="195"/>
        <end position="354"/>
    </location>
</feature>
<keyword evidence="1" id="KW-0645">Protease</keyword>
<evidence type="ECO:0000313" key="6">
    <source>
        <dbReference type="Proteomes" id="UP000241639"/>
    </source>
</evidence>
<evidence type="ECO:0000313" key="5">
    <source>
        <dbReference type="EMBL" id="PTM58023.1"/>
    </source>
</evidence>
<gene>
    <name evidence="5" type="ORF">C8J48_0595</name>
</gene>
<evidence type="ECO:0000256" key="2">
    <source>
        <dbReference type="ARBA" id="ARBA00022723"/>
    </source>
</evidence>
<sequence>MSDRWKEYLRENQDRYLAELVELLRIPSVSTDPAYQEEVRRAAVWVANRMRQAGIADAQVMETDGHPVVYGEWMKAEDKPTLLIYGHYDVQPADPLEEWSSPPFEPRIKNGRVYARGASDMKGNILLPIIACEALLATTGTLPVNVKFLFEGEEETGSPSLEAFIAKHRQQLACDLVVIADGGVGSEEEPVVTTARRGMASLQLKVKSADTDMHSGFGGGLAPNAIHALTQILDSMRDAEGRILVDGFYDEVRPLTSAEREKIAAFPLHLDEFKTNTGIEDFFGEPEYTPQERVTARPTLDVNGVWGGYQGEGTKTVIPCEAYAKITCRLVPDQKPEQICHHLQLHIEQHAPKHVKVTVEMGPGADPYRLPDDHPGLFALERVLEEVSGNPVKRRWEGSTVPVKSVFKRILAAESVTLGGSQGDRTHAPNEFYRLNNFERIQKAFCLFFYEYGSRD</sequence>
<dbReference type="GO" id="GO:0046872">
    <property type="term" value="F:metal ion binding"/>
    <property type="evidence" value="ECO:0007669"/>
    <property type="project" value="UniProtKB-KW"/>
</dbReference>
<dbReference type="SUPFAM" id="SSF53187">
    <property type="entry name" value="Zn-dependent exopeptidases"/>
    <property type="match status" value="1"/>
</dbReference>